<accession>A0A1H6R1T0</accession>
<evidence type="ECO:0000259" key="2">
    <source>
        <dbReference type="Pfam" id="PF02481"/>
    </source>
</evidence>
<gene>
    <name evidence="3" type="ORF">SAMN04487995_0884</name>
</gene>
<dbReference type="Pfam" id="PF02481">
    <property type="entry name" value="DNA_processg_A"/>
    <property type="match status" value="1"/>
</dbReference>
<reference evidence="3 4" key="1">
    <citation type="submission" date="2016-10" db="EMBL/GenBank/DDBJ databases">
        <authorList>
            <person name="de Groot N.N."/>
        </authorList>
    </citation>
    <scope>NUCLEOTIDE SEQUENCE [LARGE SCALE GENOMIC DNA]</scope>
    <source>
        <strain evidence="3 4">DSM 19938</strain>
    </source>
</reference>
<dbReference type="SUPFAM" id="SSF102405">
    <property type="entry name" value="MCP/YpsA-like"/>
    <property type="match status" value="1"/>
</dbReference>
<dbReference type="InterPro" id="IPR003488">
    <property type="entry name" value="DprA"/>
</dbReference>
<name>A0A1H6R1T0_9BACT</name>
<sequence length="297" mass="33129">MASAFLTGDFLDAAISPFKEIAAYEALWRNSQSSFKKLSELFASQPGIRPSDLVTVREIEEIENQVRDVLSKTRESYRANILINGTLDYPEKLKDAKERIELLYYSGNLDLIHTRSVAVVGTRNPTSEGARRAARLVKLLVKDHFTIISGLATGIDTVAHTTAIENGGNTIAVIGTPLNQFYPKINEELQKQIAKEYLLISQVPFIRYQEQSIGGNRLFFPERNKTMSALSEATIIVEAGETSGTLVQARAALQQGRKLFILDSCFQNDKITWPGKYLKQGAIRVKEYQDIISALDV</sequence>
<dbReference type="PANTHER" id="PTHR43022">
    <property type="entry name" value="PROTEIN SMF"/>
    <property type="match status" value="1"/>
</dbReference>
<protein>
    <submittedName>
        <fullName evidence="3">DNA processing protein</fullName>
    </submittedName>
</protein>
<evidence type="ECO:0000313" key="3">
    <source>
        <dbReference type="EMBL" id="SEI45710.1"/>
    </source>
</evidence>
<dbReference type="GO" id="GO:0009294">
    <property type="term" value="P:DNA-mediated transformation"/>
    <property type="evidence" value="ECO:0007669"/>
    <property type="project" value="InterPro"/>
</dbReference>
<dbReference type="PANTHER" id="PTHR43022:SF1">
    <property type="entry name" value="PROTEIN SMF"/>
    <property type="match status" value="1"/>
</dbReference>
<feature type="domain" description="Smf/DprA SLOG" evidence="2">
    <location>
        <begin position="82"/>
        <end position="295"/>
    </location>
</feature>
<dbReference type="OrthoDB" id="9785707at2"/>
<evidence type="ECO:0000256" key="1">
    <source>
        <dbReference type="ARBA" id="ARBA00006525"/>
    </source>
</evidence>
<dbReference type="InterPro" id="IPR057666">
    <property type="entry name" value="DrpA_SLOG"/>
</dbReference>
<evidence type="ECO:0000313" key="4">
    <source>
        <dbReference type="Proteomes" id="UP000199532"/>
    </source>
</evidence>
<dbReference type="Proteomes" id="UP000199532">
    <property type="component" value="Unassembled WGS sequence"/>
</dbReference>
<organism evidence="3 4">
    <name type="scientific">Dyadobacter koreensis</name>
    <dbReference type="NCBI Taxonomy" id="408657"/>
    <lineage>
        <taxon>Bacteria</taxon>
        <taxon>Pseudomonadati</taxon>
        <taxon>Bacteroidota</taxon>
        <taxon>Cytophagia</taxon>
        <taxon>Cytophagales</taxon>
        <taxon>Spirosomataceae</taxon>
        <taxon>Dyadobacter</taxon>
    </lineage>
</organism>
<keyword evidence="4" id="KW-1185">Reference proteome</keyword>
<comment type="similarity">
    <text evidence="1">Belongs to the DprA/Smf family.</text>
</comment>
<proteinExistence type="inferred from homology"/>
<dbReference type="EMBL" id="FNXY01000001">
    <property type="protein sequence ID" value="SEI45710.1"/>
    <property type="molecule type" value="Genomic_DNA"/>
</dbReference>
<dbReference type="STRING" id="408657.SAMN04487995_0884"/>
<dbReference type="RefSeq" id="WP_090332345.1">
    <property type="nucleotide sequence ID" value="NZ_FNXY01000001.1"/>
</dbReference>
<dbReference type="AlphaFoldDB" id="A0A1H6R1T0"/>
<dbReference type="Gene3D" id="3.40.50.450">
    <property type="match status" value="1"/>
</dbReference>